<sequence>MPSPVRVMTWLLLALQAAMVSTQTTSSDDSYGSATGSGTRTQSMAKTTATTTSASKTTSSTTGTATHTVKVGSKEDPHQYSPHNITADVGDVIIFEFYPRNHSVVKADYLAPCVPASKDVFYSDEFNRFNENNGQLVGPPPTWSLVVNDTAPTFFYCTAIDSCIGNGMVGVINPNSSMTWEDQYKRAKEYPYMLVPGQSPPAEGDLPPSGTASSSPSSTGSSDKGGGGGLSGGAIAGIVVGCVAFVAILIALFFVLGRNRIYKKWMSSEDGRTERTAQWALFNSHGERKSEMTASAPGHPGDQATFVSSPDPTQRAFSPPPQPVSGHWSWDSTNFQQQQAQQMGQMPPQSGYQRGPTELEAPVPMTQIPESHEHYDGR</sequence>
<evidence type="ECO:0000313" key="2">
    <source>
        <dbReference type="Proteomes" id="UP001177260"/>
    </source>
</evidence>
<dbReference type="EMBL" id="JAOPJF010000013">
    <property type="protein sequence ID" value="KAK1147167.1"/>
    <property type="molecule type" value="Genomic_DNA"/>
</dbReference>
<name>A0ACC3B9T6_9EURO</name>
<reference evidence="1 2" key="1">
    <citation type="journal article" date="2023" name="ACS Omega">
        <title>Identification of the Neoaspergillic Acid Biosynthesis Gene Cluster by Establishing an In Vitro CRISPR-Ribonucleoprotein Genetic System in Aspergillus melleus.</title>
        <authorList>
            <person name="Yuan B."/>
            <person name="Grau M.F."/>
            <person name="Murata R.M."/>
            <person name="Torok T."/>
            <person name="Venkateswaran K."/>
            <person name="Stajich J.E."/>
            <person name="Wang C.C.C."/>
        </authorList>
    </citation>
    <scope>NUCLEOTIDE SEQUENCE [LARGE SCALE GENOMIC DNA]</scope>
    <source>
        <strain evidence="1 2">IMV 1140</strain>
    </source>
</reference>
<accession>A0ACC3B9T6</accession>
<gene>
    <name evidence="1" type="ORF">N8T08_001906</name>
</gene>
<keyword evidence="2" id="KW-1185">Reference proteome</keyword>
<evidence type="ECO:0000313" key="1">
    <source>
        <dbReference type="EMBL" id="KAK1147167.1"/>
    </source>
</evidence>
<dbReference type="Proteomes" id="UP001177260">
    <property type="component" value="Unassembled WGS sequence"/>
</dbReference>
<comment type="caution">
    <text evidence="1">The sequence shown here is derived from an EMBL/GenBank/DDBJ whole genome shotgun (WGS) entry which is preliminary data.</text>
</comment>
<proteinExistence type="predicted"/>
<organism evidence="1 2">
    <name type="scientific">Aspergillus melleus</name>
    <dbReference type="NCBI Taxonomy" id="138277"/>
    <lineage>
        <taxon>Eukaryota</taxon>
        <taxon>Fungi</taxon>
        <taxon>Dikarya</taxon>
        <taxon>Ascomycota</taxon>
        <taxon>Pezizomycotina</taxon>
        <taxon>Eurotiomycetes</taxon>
        <taxon>Eurotiomycetidae</taxon>
        <taxon>Eurotiales</taxon>
        <taxon>Aspergillaceae</taxon>
        <taxon>Aspergillus</taxon>
        <taxon>Aspergillus subgen. Circumdati</taxon>
    </lineage>
</organism>
<protein>
    <submittedName>
        <fullName evidence="1">Uncharacterized protein</fullName>
    </submittedName>
</protein>